<keyword evidence="1" id="KW-0863">Zinc-finger</keyword>
<dbReference type="GO" id="GO:0008270">
    <property type="term" value="F:zinc ion binding"/>
    <property type="evidence" value="ECO:0007669"/>
    <property type="project" value="UniProtKB-UniRule"/>
</dbReference>
<protein>
    <recommendedName>
        <fullName evidence="3">ZAD domain-containing protein</fullName>
    </recommendedName>
</protein>
<feature type="binding site" evidence="1">
    <location>
        <position position="69"/>
    </location>
    <ligand>
        <name>Zn(2+)</name>
        <dbReference type="ChEBI" id="CHEBI:29105"/>
    </ligand>
</feature>
<dbReference type="SMART" id="SM00868">
    <property type="entry name" value="zf-AD"/>
    <property type="match status" value="1"/>
</dbReference>
<dbReference type="PANTHER" id="PTHR39942:SF1">
    <property type="entry name" value="BCDNA.LD26519-RELATED"/>
    <property type="match status" value="1"/>
</dbReference>
<reference evidence="4 5" key="1">
    <citation type="submission" date="2023-11" db="EMBL/GenBank/DDBJ databases">
        <authorList>
            <person name="Hedman E."/>
            <person name="Englund M."/>
            <person name="Stromberg M."/>
            <person name="Nyberg Akerstrom W."/>
            <person name="Nylinder S."/>
            <person name="Jareborg N."/>
            <person name="Kallberg Y."/>
            <person name="Kronander E."/>
        </authorList>
    </citation>
    <scope>NUCLEOTIDE SEQUENCE [LARGE SCALE GENOMIC DNA]</scope>
</reference>
<dbReference type="SUPFAM" id="SSF57716">
    <property type="entry name" value="Glucocorticoid receptor-like (DNA-binding domain)"/>
    <property type="match status" value="1"/>
</dbReference>
<proteinExistence type="predicted"/>
<dbReference type="AlphaFoldDB" id="A0AAV1LWJ5"/>
<feature type="binding site" evidence="1">
    <location>
        <position position="21"/>
    </location>
    <ligand>
        <name>Zn(2+)</name>
        <dbReference type="ChEBI" id="CHEBI:29105"/>
    </ligand>
</feature>
<sequence length="270" mass="30968">MKTYSRKPIKHQIIEDVHKLCRLCLKKADESVSIYTSDKDNICASLAMRIMICVGFEVSQDDCLPNLLCTDCYKELERFYSFRKKCEITYQKLKSHLLALKDKENHKADSKEQHQKLSDLNDMKNASLIEHIISKDAESVNLTSKEDDKSEMVHSDVNNFVNNEVSLNHNVETQESFNPEENVQSTVIPDLGTIISTVLLEIGILTRSDDKFTVMDNSIRTLELETGDGQYVLELVEESEEENVTQTESTHENNRNLVNQFDVEDSNVKK</sequence>
<dbReference type="PROSITE" id="PS51915">
    <property type="entry name" value="ZAD"/>
    <property type="match status" value="1"/>
</dbReference>
<accession>A0AAV1LWJ5</accession>
<evidence type="ECO:0000313" key="5">
    <source>
        <dbReference type="Proteomes" id="UP001314205"/>
    </source>
</evidence>
<keyword evidence="5" id="KW-1185">Reference proteome</keyword>
<dbReference type="Proteomes" id="UP001314205">
    <property type="component" value="Unassembled WGS sequence"/>
</dbReference>
<feature type="binding site" evidence="1">
    <location>
        <position position="24"/>
    </location>
    <ligand>
        <name>Zn(2+)</name>
        <dbReference type="ChEBI" id="CHEBI:29105"/>
    </ligand>
</feature>
<organism evidence="4 5">
    <name type="scientific">Parnassius mnemosyne</name>
    <name type="common">clouded apollo</name>
    <dbReference type="NCBI Taxonomy" id="213953"/>
    <lineage>
        <taxon>Eukaryota</taxon>
        <taxon>Metazoa</taxon>
        <taxon>Ecdysozoa</taxon>
        <taxon>Arthropoda</taxon>
        <taxon>Hexapoda</taxon>
        <taxon>Insecta</taxon>
        <taxon>Pterygota</taxon>
        <taxon>Neoptera</taxon>
        <taxon>Endopterygota</taxon>
        <taxon>Lepidoptera</taxon>
        <taxon>Glossata</taxon>
        <taxon>Ditrysia</taxon>
        <taxon>Papilionoidea</taxon>
        <taxon>Papilionidae</taxon>
        <taxon>Parnassiinae</taxon>
        <taxon>Parnassini</taxon>
        <taxon>Parnassius</taxon>
        <taxon>Driopa</taxon>
    </lineage>
</organism>
<comment type="caution">
    <text evidence="4">The sequence shown here is derived from an EMBL/GenBank/DDBJ whole genome shotgun (WGS) entry which is preliminary data.</text>
</comment>
<feature type="domain" description="ZAD" evidence="3">
    <location>
        <begin position="19"/>
        <end position="96"/>
    </location>
</feature>
<keyword evidence="1" id="KW-0479">Metal-binding</keyword>
<evidence type="ECO:0000313" key="4">
    <source>
        <dbReference type="EMBL" id="CAK1598389.1"/>
    </source>
</evidence>
<name>A0AAV1LWJ5_9NEOP</name>
<evidence type="ECO:0000256" key="1">
    <source>
        <dbReference type="PROSITE-ProRule" id="PRU01263"/>
    </source>
</evidence>
<dbReference type="InterPro" id="IPR012934">
    <property type="entry name" value="Znf_AD"/>
</dbReference>
<dbReference type="PANTHER" id="PTHR39942">
    <property type="entry name" value="BCDNA.LD26519-RELATED"/>
    <property type="match status" value="1"/>
</dbReference>
<feature type="region of interest" description="Disordered" evidence="2">
    <location>
        <begin position="241"/>
        <end position="270"/>
    </location>
</feature>
<evidence type="ECO:0000256" key="2">
    <source>
        <dbReference type="SAM" id="MobiDB-lite"/>
    </source>
</evidence>
<feature type="binding site" evidence="1">
    <location>
        <position position="72"/>
    </location>
    <ligand>
        <name>Zn(2+)</name>
        <dbReference type="ChEBI" id="CHEBI:29105"/>
    </ligand>
</feature>
<dbReference type="Pfam" id="PF07776">
    <property type="entry name" value="zf-AD"/>
    <property type="match status" value="1"/>
</dbReference>
<keyword evidence="1" id="KW-0862">Zinc</keyword>
<dbReference type="Gene3D" id="3.40.1800.20">
    <property type="match status" value="1"/>
</dbReference>
<dbReference type="EMBL" id="CAVLGL010000104">
    <property type="protein sequence ID" value="CAK1598389.1"/>
    <property type="molecule type" value="Genomic_DNA"/>
</dbReference>
<gene>
    <name evidence="4" type="ORF">PARMNEM_LOCUS17383</name>
</gene>
<dbReference type="GO" id="GO:0005634">
    <property type="term" value="C:nucleus"/>
    <property type="evidence" value="ECO:0007669"/>
    <property type="project" value="InterPro"/>
</dbReference>
<evidence type="ECO:0000259" key="3">
    <source>
        <dbReference type="PROSITE" id="PS51915"/>
    </source>
</evidence>